<name>A0A3A2Z9R6_9EURO</name>
<dbReference type="Pfam" id="PF00076">
    <property type="entry name" value="RRM_1"/>
    <property type="match status" value="1"/>
</dbReference>
<feature type="compositionally biased region" description="Low complexity" evidence="3">
    <location>
        <begin position="394"/>
        <end position="411"/>
    </location>
</feature>
<evidence type="ECO:0000313" key="6">
    <source>
        <dbReference type="Proteomes" id="UP000266188"/>
    </source>
</evidence>
<dbReference type="Proteomes" id="UP000266188">
    <property type="component" value="Unassembled WGS sequence"/>
</dbReference>
<feature type="compositionally biased region" description="Basic and acidic residues" evidence="3">
    <location>
        <begin position="1009"/>
        <end position="1019"/>
    </location>
</feature>
<evidence type="ECO:0000256" key="3">
    <source>
        <dbReference type="SAM" id="MobiDB-lite"/>
    </source>
</evidence>
<proteinExistence type="predicted"/>
<dbReference type="InterPro" id="IPR035979">
    <property type="entry name" value="RBD_domain_sf"/>
</dbReference>
<feature type="compositionally biased region" description="Polar residues" evidence="3">
    <location>
        <begin position="742"/>
        <end position="770"/>
    </location>
</feature>
<feature type="compositionally biased region" description="Polar residues" evidence="3">
    <location>
        <begin position="787"/>
        <end position="814"/>
    </location>
</feature>
<reference evidence="6" key="1">
    <citation type="submission" date="2017-02" db="EMBL/GenBank/DDBJ databases">
        <authorList>
            <person name="Tafer H."/>
            <person name="Lopandic K."/>
        </authorList>
    </citation>
    <scope>NUCLEOTIDE SEQUENCE [LARGE SCALE GENOMIC DNA]</scope>
    <source>
        <strain evidence="6">CBS 366.77</strain>
    </source>
</reference>
<dbReference type="Gene3D" id="3.30.70.330">
    <property type="match status" value="1"/>
</dbReference>
<evidence type="ECO:0000256" key="2">
    <source>
        <dbReference type="PROSITE-ProRule" id="PRU00176"/>
    </source>
</evidence>
<dbReference type="PROSITE" id="PS50102">
    <property type="entry name" value="RRM"/>
    <property type="match status" value="1"/>
</dbReference>
<feature type="compositionally biased region" description="Polar residues" evidence="3">
    <location>
        <begin position="419"/>
        <end position="441"/>
    </location>
</feature>
<dbReference type="STRING" id="2070753.A0A3A2Z9R6"/>
<feature type="region of interest" description="Disordered" evidence="3">
    <location>
        <begin position="370"/>
        <end position="441"/>
    </location>
</feature>
<evidence type="ECO:0000313" key="5">
    <source>
        <dbReference type="EMBL" id="RJE19842.1"/>
    </source>
</evidence>
<feature type="compositionally biased region" description="Basic and acidic residues" evidence="3">
    <location>
        <begin position="771"/>
        <end position="785"/>
    </location>
</feature>
<feature type="region of interest" description="Disordered" evidence="3">
    <location>
        <begin position="932"/>
        <end position="1046"/>
    </location>
</feature>
<dbReference type="SUPFAM" id="SSF54928">
    <property type="entry name" value="RNA-binding domain, RBD"/>
    <property type="match status" value="1"/>
</dbReference>
<keyword evidence="6" id="KW-1185">Reference proteome</keyword>
<dbReference type="InterPro" id="IPR012677">
    <property type="entry name" value="Nucleotide-bd_a/b_plait_sf"/>
</dbReference>
<protein>
    <submittedName>
        <fullName evidence="5">RNA binding protein</fullName>
    </submittedName>
</protein>
<feature type="region of interest" description="Disordered" evidence="3">
    <location>
        <begin position="155"/>
        <end position="189"/>
    </location>
</feature>
<dbReference type="InterPro" id="IPR000504">
    <property type="entry name" value="RRM_dom"/>
</dbReference>
<evidence type="ECO:0000256" key="1">
    <source>
        <dbReference type="ARBA" id="ARBA00022884"/>
    </source>
</evidence>
<dbReference type="OrthoDB" id="193499at2759"/>
<accession>A0A3A2Z9R6</accession>
<evidence type="ECO:0000259" key="4">
    <source>
        <dbReference type="PROSITE" id="PS50102"/>
    </source>
</evidence>
<sequence>MLKPFQIRDLHMSPSRVSKEVPTSTSHLSEGLESCHDIVNDIDSQSSTQQHRQSQPRTHGIVQLSATEYDDLASNHPRARLTYIDDDGELIMVGSSLELSERLDEPVKTTTQLDIGRQSTSPSRVDPSEMHLFDIRRSNSVTELWKKFEYSPNIQAAEERGTDETVAQAPSGHDGEAASNTDDPEATSAENDGAQTLLAAFEAEMAKLLKTTEIPDTQLPQRSASPPASSPGVQSEPTSTSGIPNPTIAFAQAIHNIVDGAEMVRDEVKSRLPDFERQLQNAQRALPEHVGTTLQTALTTLESHVRNLATALNNISVSTGQRTATNSRSQPSPGAHTVNGLRTMASEIGQMGETLFTAFEHEFGRVPTIGCNQAPSEGIPDLANTNNHEQTSTSDAADSSVGVRDSSSNSAFENEKETLVSNNPGGPRSTTQCNEATGGRNTVSYRPYDNCNFPSTHRSNPSIIANRLNLARCGGANQELHATAYGPYDNATRQPRHDIGLAPPGPSGRASRMMASNAYQRPPANSPFRHPFLHHHQPFCPQRFPQHFSQTIPPPNHLPHIYAPPLFFTPNSGPTPVPPTCIPPSSLNSTQPTHPASTSPRQPHTGLSHSKAEFEMAMKDLDRAYREMYESQTGRDASKTLFVGNVGFGVSESMIRAVFASKGFLVDVHLPLDSRTRRHAGFGYLQFPSIEAAKAALDALQGTHIDGHSINLEFSDNPPISSLHTPCKDHQASSDAHSSQSPESNSNGLNSMDPSFVNTSLKPNESSLQDQSKKGKERASSDPEKSLTLNEPDSSNAAGPEASNSSGLHNTSGISLLDQDNGESDFVTRYPSLLSNKTTKSSHLDSNHDNLVHLSPELEMRRFPPVSQLEAHALAKRDEMNTTAASPKTNINANGEDDAHRGYPGFPGALKSFGQEEHGDFNLLDPELTSLEPGHRGLRRSNTIMPVNPSARLTGPFDPLSSVESGGPSRPLRRSATQRQSLRRPNFEMKAYPHHGGFTANPSNGSARQPDHSRSDRNRPSFPVEDVQESKASTRSRHNNVLQSRADERQRAIDDCVATLFRLGYGGAGDGGRSRITMYAEVAGGNVLEAIEMIEEERKAYEQRQPRM</sequence>
<feature type="domain" description="RRM" evidence="4">
    <location>
        <begin position="639"/>
        <end position="717"/>
    </location>
</feature>
<dbReference type="AlphaFoldDB" id="A0A3A2Z9R6"/>
<feature type="compositionally biased region" description="Polar residues" evidence="3">
    <location>
        <begin position="108"/>
        <end position="123"/>
    </location>
</feature>
<dbReference type="GO" id="GO:0003723">
    <property type="term" value="F:RNA binding"/>
    <property type="evidence" value="ECO:0007669"/>
    <property type="project" value="UniProtKB-UniRule"/>
</dbReference>
<comment type="caution">
    <text evidence="5">The sequence shown here is derived from an EMBL/GenBank/DDBJ whole genome shotgun (WGS) entry which is preliminary data.</text>
</comment>
<gene>
    <name evidence="5" type="ORF">PHISCL_07816</name>
</gene>
<keyword evidence="1 2" id="KW-0694">RNA-binding</keyword>
<feature type="compositionally biased region" description="Polar residues" evidence="3">
    <location>
        <begin position="232"/>
        <end position="244"/>
    </location>
</feature>
<organism evidence="5 6">
    <name type="scientific">Aspergillus sclerotialis</name>
    <dbReference type="NCBI Taxonomy" id="2070753"/>
    <lineage>
        <taxon>Eukaryota</taxon>
        <taxon>Fungi</taxon>
        <taxon>Dikarya</taxon>
        <taxon>Ascomycota</taxon>
        <taxon>Pezizomycotina</taxon>
        <taxon>Eurotiomycetes</taxon>
        <taxon>Eurotiomycetidae</taxon>
        <taxon>Eurotiales</taxon>
        <taxon>Aspergillaceae</taxon>
        <taxon>Aspergillus</taxon>
        <taxon>Aspergillus subgen. Polypaecilum</taxon>
    </lineage>
</organism>
<feature type="region of interest" description="Disordered" evidence="3">
    <location>
        <begin position="574"/>
        <end position="610"/>
    </location>
</feature>
<feature type="region of interest" description="Disordered" evidence="3">
    <location>
        <begin position="108"/>
        <end position="127"/>
    </location>
</feature>
<dbReference type="EMBL" id="MVGC01000364">
    <property type="protein sequence ID" value="RJE19842.1"/>
    <property type="molecule type" value="Genomic_DNA"/>
</dbReference>
<feature type="compositionally biased region" description="Polar residues" evidence="3">
    <location>
        <begin position="712"/>
        <end position="724"/>
    </location>
</feature>
<dbReference type="SMART" id="SM00360">
    <property type="entry name" value="RRM"/>
    <property type="match status" value="1"/>
</dbReference>
<dbReference type="InterPro" id="IPR052462">
    <property type="entry name" value="SLIRP/GR-RBP-like"/>
</dbReference>
<feature type="compositionally biased region" description="Polar residues" evidence="3">
    <location>
        <begin position="383"/>
        <end position="393"/>
    </location>
</feature>
<feature type="region of interest" description="Disordered" evidence="3">
    <location>
        <begin position="213"/>
        <end position="246"/>
    </location>
</feature>
<feature type="region of interest" description="Disordered" evidence="3">
    <location>
        <begin position="711"/>
        <end position="820"/>
    </location>
</feature>
<feature type="compositionally biased region" description="Polar residues" evidence="3">
    <location>
        <begin position="585"/>
        <end position="608"/>
    </location>
</feature>
<dbReference type="PANTHER" id="PTHR48027">
    <property type="entry name" value="HETEROGENEOUS NUCLEAR RIBONUCLEOPROTEIN 87F-RELATED"/>
    <property type="match status" value="1"/>
</dbReference>